<dbReference type="InterPro" id="IPR012373">
    <property type="entry name" value="Ferrdict_sens_TM"/>
</dbReference>
<evidence type="ECO:0000313" key="4">
    <source>
        <dbReference type="EMBL" id="QRR03252.1"/>
    </source>
</evidence>
<name>A0ABX7ICR3_9BACT</name>
<evidence type="ECO:0000256" key="1">
    <source>
        <dbReference type="SAM" id="Phobius"/>
    </source>
</evidence>
<evidence type="ECO:0000259" key="2">
    <source>
        <dbReference type="Pfam" id="PF04773"/>
    </source>
</evidence>
<feature type="domain" description="Protein FecR C-terminal" evidence="3">
    <location>
        <begin position="299"/>
        <end position="366"/>
    </location>
</feature>
<gene>
    <name evidence="4" type="ORF">HWI92_21205</name>
</gene>
<dbReference type="PANTHER" id="PTHR30273:SF2">
    <property type="entry name" value="PROTEIN FECR"/>
    <property type="match status" value="1"/>
</dbReference>
<dbReference type="InterPro" id="IPR032508">
    <property type="entry name" value="FecR_C"/>
</dbReference>
<dbReference type="Pfam" id="PF16344">
    <property type="entry name" value="FecR_C"/>
    <property type="match status" value="1"/>
</dbReference>
<evidence type="ECO:0000313" key="5">
    <source>
        <dbReference type="Proteomes" id="UP000612680"/>
    </source>
</evidence>
<keyword evidence="1" id="KW-0472">Membrane</keyword>
<protein>
    <submittedName>
        <fullName evidence="4">FecR domain-containing protein</fullName>
    </submittedName>
</protein>
<dbReference type="Gene3D" id="3.55.50.30">
    <property type="match status" value="1"/>
</dbReference>
<organism evidence="4 5">
    <name type="scientific">Dyadobacter sandarakinus</name>
    <dbReference type="NCBI Taxonomy" id="2747268"/>
    <lineage>
        <taxon>Bacteria</taxon>
        <taxon>Pseudomonadati</taxon>
        <taxon>Bacteroidota</taxon>
        <taxon>Cytophagia</taxon>
        <taxon>Cytophagales</taxon>
        <taxon>Spirosomataceae</taxon>
        <taxon>Dyadobacter</taxon>
    </lineage>
</organism>
<feature type="domain" description="FecR protein" evidence="2">
    <location>
        <begin position="157"/>
        <end position="241"/>
    </location>
</feature>
<feature type="transmembrane region" description="Helical" evidence="1">
    <location>
        <begin position="100"/>
        <end position="118"/>
    </location>
</feature>
<reference evidence="4 5" key="1">
    <citation type="submission" date="2020-06" db="EMBL/GenBank/DDBJ databases">
        <title>Dyadobacter sandarakinus sp. nov., isolated from the soil of the Arctic Yellow River Station.</title>
        <authorList>
            <person name="Zhang Y."/>
            <person name="Peng F."/>
        </authorList>
    </citation>
    <scope>NUCLEOTIDE SEQUENCE [LARGE SCALE GENOMIC DNA]</scope>
    <source>
        <strain evidence="4 5">Q3-56</strain>
    </source>
</reference>
<proteinExistence type="predicted"/>
<dbReference type="EMBL" id="CP056775">
    <property type="protein sequence ID" value="QRR03252.1"/>
    <property type="molecule type" value="Genomic_DNA"/>
</dbReference>
<keyword evidence="1" id="KW-0812">Transmembrane</keyword>
<evidence type="ECO:0000259" key="3">
    <source>
        <dbReference type="Pfam" id="PF16344"/>
    </source>
</evidence>
<dbReference type="InterPro" id="IPR006860">
    <property type="entry name" value="FecR"/>
</dbReference>
<sequence>MEHYKNFEVDDFVWDEYFRQWVLHPTRENHAEWDAWLAKNPSRTQVVHQARQLVQSIQITEHSLSEQEIQAIVDSTLQRAEALEPHRRKWNIKYYMGQTAWIRVAASVLLLLVVGWIVNRQIAGHNVTPVSETTGIAGSHKGTAMVERTNHGVSPMLISLPDGSRITLMKGSRITYPEHFNSSVREVTMVGEAFFDIKKAPERPFIVYAGELVTKVLGTSFLITAYPSSREVTVEVKTGLVSVSALGKAFKTLNDRHEANGMILSPNQKVIFEKNEVRLVKTLVADPKIVTSDVAALHFEFEDVPVSEAFDTIAKAYGIEIRYDKNLLADCPLTAKLDTQTLHEKLTIICLAVEATYEIVDGQIIVQSKGCKN</sequence>
<dbReference type="Gene3D" id="2.60.120.1440">
    <property type="match status" value="1"/>
</dbReference>
<dbReference type="Proteomes" id="UP000612680">
    <property type="component" value="Chromosome"/>
</dbReference>
<dbReference type="RefSeq" id="WP_204659011.1">
    <property type="nucleotide sequence ID" value="NZ_CP056775.1"/>
</dbReference>
<dbReference type="PIRSF" id="PIRSF018266">
    <property type="entry name" value="FecR"/>
    <property type="match status" value="1"/>
</dbReference>
<keyword evidence="1" id="KW-1133">Transmembrane helix</keyword>
<dbReference type="Pfam" id="PF04773">
    <property type="entry name" value="FecR"/>
    <property type="match status" value="1"/>
</dbReference>
<keyword evidence="5" id="KW-1185">Reference proteome</keyword>
<dbReference type="PANTHER" id="PTHR30273">
    <property type="entry name" value="PERIPLASMIC SIGNAL SENSOR AND SIGMA FACTOR ACTIVATOR FECR-RELATED"/>
    <property type="match status" value="1"/>
</dbReference>
<accession>A0ABX7ICR3</accession>